<dbReference type="AlphaFoldDB" id="A0A059U0E5"/>
<accession>A0A059U0E5</accession>
<dbReference type="SMART" id="SM00460">
    <property type="entry name" value="TGc"/>
    <property type="match status" value="1"/>
</dbReference>
<evidence type="ECO:0000259" key="1">
    <source>
        <dbReference type="SMART" id="SM00460"/>
    </source>
</evidence>
<dbReference type="PANTHER" id="PTHR33490">
    <property type="entry name" value="BLR5614 PROTEIN-RELATED"/>
    <property type="match status" value="1"/>
</dbReference>
<gene>
    <name evidence="2" type="ORF">5d2</name>
</gene>
<dbReference type="InterPro" id="IPR002931">
    <property type="entry name" value="Transglutaminase-like"/>
</dbReference>
<reference evidence="2" key="1">
    <citation type="submission" date="2014-02" db="EMBL/GenBank/DDBJ databases">
        <title>Screening of novel PKS from marine sediment.</title>
        <authorList>
            <person name="Xie F."/>
            <person name="Fu C."/>
            <person name="Dai H."/>
            <person name="Zhang L."/>
        </authorList>
    </citation>
    <scope>NUCLEOTIDE SEQUENCE</scope>
</reference>
<organism evidence="2">
    <name type="scientific">uncultured bacterium 12-5D</name>
    <dbReference type="NCBI Taxonomy" id="1497524"/>
    <lineage>
        <taxon>Bacteria</taxon>
        <taxon>environmental samples</taxon>
    </lineage>
</organism>
<name>A0A059U0E5_9BACT</name>
<dbReference type="SUPFAM" id="SSF54001">
    <property type="entry name" value="Cysteine proteinases"/>
    <property type="match status" value="1"/>
</dbReference>
<sequence length="205" mass="22710">MLSASIVDIFDYLQPTSTVEISPTSMQWAKRYLRDGLPLGRALEQLNAEIYSFFTYKPGATDHFTPLKELWKQRVGVCQDYAHLMLSVLRAARIPCRYVCGYIESTPPSDKGSRGRKLVGSIATHAWVEVLVPGSRWAAYDPTNNCLCGEQHIAVSYGRDAQEAAPLRGTFKGSGGQKMNVRVMVKRLPENAKPERADSRSGVGS</sequence>
<dbReference type="EMBL" id="KJ508012">
    <property type="protein sequence ID" value="AHZ46160.1"/>
    <property type="molecule type" value="Genomic_DNA"/>
</dbReference>
<evidence type="ECO:0000313" key="2">
    <source>
        <dbReference type="EMBL" id="AHZ46160.1"/>
    </source>
</evidence>
<proteinExistence type="predicted"/>
<dbReference type="Gene3D" id="3.10.620.30">
    <property type="match status" value="1"/>
</dbReference>
<dbReference type="PANTHER" id="PTHR33490:SF7">
    <property type="entry name" value="BLR2979 PROTEIN"/>
    <property type="match status" value="1"/>
</dbReference>
<feature type="domain" description="Transglutaminase-like" evidence="1">
    <location>
        <begin position="70"/>
        <end position="144"/>
    </location>
</feature>
<protein>
    <submittedName>
        <fullName evidence="2">Transglutaminase</fullName>
    </submittedName>
</protein>
<dbReference type="InterPro" id="IPR038765">
    <property type="entry name" value="Papain-like_cys_pep_sf"/>
</dbReference>
<dbReference type="Pfam" id="PF01841">
    <property type="entry name" value="Transglut_core"/>
    <property type="match status" value="1"/>
</dbReference>